<dbReference type="Pfam" id="PF13411">
    <property type="entry name" value="MerR_1"/>
    <property type="match status" value="2"/>
</dbReference>
<accession>A0A1F5F2Z9</accession>
<dbReference type="PROSITE" id="PS50937">
    <property type="entry name" value="HTH_MERR_2"/>
    <property type="match status" value="1"/>
</dbReference>
<organism evidence="3 4">
    <name type="scientific">Candidatus Collierbacteria bacterium RIFOXYA2_FULL_46_10</name>
    <dbReference type="NCBI Taxonomy" id="1817726"/>
    <lineage>
        <taxon>Bacteria</taxon>
        <taxon>Candidatus Collieribacteriota</taxon>
    </lineage>
</organism>
<comment type="caution">
    <text evidence="3">The sequence shown here is derived from an EMBL/GenBank/DDBJ whole genome shotgun (WGS) entry which is preliminary data.</text>
</comment>
<evidence type="ECO:0000259" key="2">
    <source>
        <dbReference type="PROSITE" id="PS50937"/>
    </source>
</evidence>
<evidence type="ECO:0000313" key="4">
    <source>
        <dbReference type="Proteomes" id="UP000176191"/>
    </source>
</evidence>
<reference evidence="3 4" key="1">
    <citation type="journal article" date="2016" name="Nat. Commun.">
        <title>Thousands of microbial genomes shed light on interconnected biogeochemical processes in an aquifer system.</title>
        <authorList>
            <person name="Anantharaman K."/>
            <person name="Brown C.T."/>
            <person name="Hug L.A."/>
            <person name="Sharon I."/>
            <person name="Castelle C.J."/>
            <person name="Probst A.J."/>
            <person name="Thomas B.C."/>
            <person name="Singh A."/>
            <person name="Wilkins M.J."/>
            <person name="Karaoz U."/>
            <person name="Brodie E.L."/>
            <person name="Williams K.H."/>
            <person name="Hubbard S.S."/>
            <person name="Banfield J.F."/>
        </authorList>
    </citation>
    <scope>NUCLEOTIDE SEQUENCE [LARGE SCALE GENOMIC DNA]</scope>
</reference>
<dbReference type="EMBL" id="MFAK01000042">
    <property type="protein sequence ID" value="OGD74009.1"/>
    <property type="molecule type" value="Genomic_DNA"/>
</dbReference>
<dbReference type="InterPro" id="IPR000551">
    <property type="entry name" value="MerR-type_HTH_dom"/>
</dbReference>
<name>A0A1F5F2Z9_9BACT</name>
<dbReference type="InterPro" id="IPR009061">
    <property type="entry name" value="DNA-bd_dom_put_sf"/>
</dbReference>
<dbReference type="AlphaFoldDB" id="A0A1F5F2Z9"/>
<sequence length="321" mass="35332">MDNLYTVSEVADKLKISDKTLRRWEDAGRFHPSRTLGNQRRYSLSDIQILDAIKHNVISDQASLLSLDQAASLMGVSPATIERWEREGKIHPFVTMGATYYPKHRLVDKMTELKADPEILNPPPTFFPSPPPVIERPVTPMKTSPTPLTHPHPSFTLPSSLLTQALLTLILLLLYHLFFNQPPSLPDSPAVPGEIQGTSTLAPDPRIDDLITKFSDHLSAEMLKDAKTVPTTTINLAQTALITGQTTLPQGKAQISVSHPSLTSTTPVTATFTSDYAPAKKFWITVTQGSFTLHTDFPVTADSDFNYSFLSKESTPSASTL</sequence>
<dbReference type="GO" id="GO:0003700">
    <property type="term" value="F:DNA-binding transcription factor activity"/>
    <property type="evidence" value="ECO:0007669"/>
    <property type="project" value="InterPro"/>
</dbReference>
<dbReference type="Proteomes" id="UP000176191">
    <property type="component" value="Unassembled WGS sequence"/>
</dbReference>
<protein>
    <recommendedName>
        <fullName evidence="2">HTH merR-type domain-containing protein</fullName>
    </recommendedName>
</protein>
<dbReference type="PANTHER" id="PTHR30204:SF58">
    <property type="entry name" value="HTH-TYPE TRANSCRIPTIONAL REGULATOR YFMP"/>
    <property type="match status" value="1"/>
</dbReference>
<dbReference type="InterPro" id="IPR047057">
    <property type="entry name" value="MerR_fam"/>
</dbReference>
<dbReference type="CDD" id="cd04762">
    <property type="entry name" value="HTH_MerR-trunc"/>
    <property type="match status" value="1"/>
</dbReference>
<dbReference type="SUPFAM" id="SSF46955">
    <property type="entry name" value="Putative DNA-binding domain"/>
    <property type="match status" value="2"/>
</dbReference>
<dbReference type="SMART" id="SM00422">
    <property type="entry name" value="HTH_MERR"/>
    <property type="match status" value="1"/>
</dbReference>
<evidence type="ECO:0000313" key="3">
    <source>
        <dbReference type="EMBL" id="OGD74009.1"/>
    </source>
</evidence>
<feature type="domain" description="HTH merR-type" evidence="2">
    <location>
        <begin position="4"/>
        <end position="55"/>
    </location>
</feature>
<keyword evidence="1" id="KW-0238">DNA-binding</keyword>
<dbReference type="GO" id="GO:0003677">
    <property type="term" value="F:DNA binding"/>
    <property type="evidence" value="ECO:0007669"/>
    <property type="project" value="UniProtKB-KW"/>
</dbReference>
<dbReference type="PANTHER" id="PTHR30204">
    <property type="entry name" value="REDOX-CYCLING DRUG-SENSING TRANSCRIPTIONAL ACTIVATOR SOXR"/>
    <property type="match status" value="1"/>
</dbReference>
<dbReference type="Gene3D" id="1.10.1660.10">
    <property type="match status" value="2"/>
</dbReference>
<proteinExistence type="predicted"/>
<evidence type="ECO:0000256" key="1">
    <source>
        <dbReference type="ARBA" id="ARBA00023125"/>
    </source>
</evidence>
<gene>
    <name evidence="3" type="ORF">A2228_00180</name>
</gene>